<dbReference type="EMBL" id="MU808176">
    <property type="protein sequence ID" value="KAJ3830827.1"/>
    <property type="molecule type" value="Genomic_DNA"/>
</dbReference>
<comment type="caution">
    <text evidence="2">The sequence shown here is derived from an EMBL/GenBank/DDBJ whole genome shotgun (WGS) entry which is preliminary data.</text>
</comment>
<accession>A0AA38NUH7</accession>
<keyword evidence="1" id="KW-1133">Transmembrane helix</keyword>
<evidence type="ECO:0000256" key="1">
    <source>
        <dbReference type="SAM" id="Phobius"/>
    </source>
</evidence>
<dbReference type="InterPro" id="IPR015943">
    <property type="entry name" value="WD40/YVTN_repeat-like_dom_sf"/>
</dbReference>
<dbReference type="SUPFAM" id="SSF50998">
    <property type="entry name" value="Quinoprotein alcohol dehydrogenase-like"/>
    <property type="match status" value="1"/>
</dbReference>
<keyword evidence="1" id="KW-0472">Membrane</keyword>
<keyword evidence="1" id="KW-0812">Transmembrane</keyword>
<keyword evidence="3" id="KW-1185">Reference proteome</keyword>
<dbReference type="InterPro" id="IPR011047">
    <property type="entry name" value="Quinoprotein_ADH-like_sf"/>
</dbReference>
<feature type="non-terminal residue" evidence="2">
    <location>
        <position position="205"/>
    </location>
</feature>
<evidence type="ECO:0000313" key="3">
    <source>
        <dbReference type="Proteomes" id="UP001163846"/>
    </source>
</evidence>
<evidence type="ECO:0008006" key="4">
    <source>
        <dbReference type="Google" id="ProtNLM"/>
    </source>
</evidence>
<feature type="transmembrane region" description="Helical" evidence="1">
    <location>
        <begin position="170"/>
        <end position="191"/>
    </location>
</feature>
<name>A0AA38NUH7_9AGAR</name>
<gene>
    <name evidence="2" type="ORF">F5878DRAFT_680834</name>
</gene>
<sequence length="205" mass="22800">ASIDSRTGNILWRKGDAPKIMGSVTLDDACSHFIACTPQGFELWDLENMARIKKFEQLPVLLSMPKHACFSEQNTKVIGGTDRGCAEVYHVATGRVEQSLPYYLGGLVQSVASCIRPEGYLVAVAGSNGHQPCDVILWYKTKIPAKVATSSQDSWTWNCSFQVRKKHVTWTAYTVLVVLVIFCYSAALVLFNETISYGLNQIWPF</sequence>
<dbReference type="Gene3D" id="2.130.10.10">
    <property type="entry name" value="YVTN repeat-like/Quinoprotein amine dehydrogenase"/>
    <property type="match status" value="1"/>
</dbReference>
<reference evidence="2" key="1">
    <citation type="submission" date="2022-08" db="EMBL/GenBank/DDBJ databases">
        <authorList>
            <consortium name="DOE Joint Genome Institute"/>
            <person name="Min B."/>
            <person name="Riley R."/>
            <person name="Sierra-Patev S."/>
            <person name="Naranjo-Ortiz M."/>
            <person name="Looney B."/>
            <person name="Konkel Z."/>
            <person name="Slot J.C."/>
            <person name="Sakamoto Y."/>
            <person name="Steenwyk J.L."/>
            <person name="Rokas A."/>
            <person name="Carro J."/>
            <person name="Camarero S."/>
            <person name="Ferreira P."/>
            <person name="Molpeceres G."/>
            <person name="Ruiz-Duenas F.J."/>
            <person name="Serrano A."/>
            <person name="Henrissat B."/>
            <person name="Drula E."/>
            <person name="Hughes K.W."/>
            <person name="Mata J.L."/>
            <person name="Ishikawa N.K."/>
            <person name="Vargas-Isla R."/>
            <person name="Ushijima S."/>
            <person name="Smith C.A."/>
            <person name="Ahrendt S."/>
            <person name="Andreopoulos W."/>
            <person name="He G."/>
            <person name="Labutti K."/>
            <person name="Lipzen A."/>
            <person name="Ng V."/>
            <person name="Sandor L."/>
            <person name="Barry K."/>
            <person name="Martinez A.T."/>
            <person name="Xiao Y."/>
            <person name="Gibbons J.G."/>
            <person name="Terashima K."/>
            <person name="Hibbett D.S."/>
            <person name="Grigoriev I.V."/>
        </authorList>
    </citation>
    <scope>NUCLEOTIDE SEQUENCE</scope>
    <source>
        <strain evidence="2">TFB9207</strain>
    </source>
</reference>
<organism evidence="2 3">
    <name type="scientific">Lentinula raphanica</name>
    <dbReference type="NCBI Taxonomy" id="153919"/>
    <lineage>
        <taxon>Eukaryota</taxon>
        <taxon>Fungi</taxon>
        <taxon>Dikarya</taxon>
        <taxon>Basidiomycota</taxon>
        <taxon>Agaricomycotina</taxon>
        <taxon>Agaricomycetes</taxon>
        <taxon>Agaricomycetidae</taxon>
        <taxon>Agaricales</taxon>
        <taxon>Marasmiineae</taxon>
        <taxon>Omphalotaceae</taxon>
        <taxon>Lentinula</taxon>
    </lineage>
</organism>
<dbReference type="Proteomes" id="UP001163846">
    <property type="component" value="Unassembled WGS sequence"/>
</dbReference>
<protein>
    <recommendedName>
        <fullName evidence="4">WD40 repeat-like protein</fullName>
    </recommendedName>
</protein>
<evidence type="ECO:0000313" key="2">
    <source>
        <dbReference type="EMBL" id="KAJ3830827.1"/>
    </source>
</evidence>
<proteinExistence type="predicted"/>
<dbReference type="AlphaFoldDB" id="A0AA38NUH7"/>